<keyword evidence="4 7" id="KW-0547">Nucleotide-binding</keyword>
<dbReference type="InterPro" id="IPR003694">
    <property type="entry name" value="NAD_synthase"/>
</dbReference>
<protein>
    <recommendedName>
        <fullName evidence="7 8">Glutamine-dependent NAD(+) synthetase</fullName>
        <ecNumber evidence="7 8">6.3.5.1</ecNumber>
    </recommendedName>
    <alternativeName>
        <fullName evidence="7 8">NAD(+) synthase [glutamine-hydrolyzing]</fullName>
    </alternativeName>
</protein>
<dbReference type="GO" id="GO:0005524">
    <property type="term" value="F:ATP binding"/>
    <property type="evidence" value="ECO:0007669"/>
    <property type="project" value="UniProtKB-UniRule"/>
</dbReference>
<keyword evidence="5 7" id="KW-0067">ATP-binding</keyword>
<feature type="binding site" evidence="7">
    <location>
        <position position="469"/>
    </location>
    <ligand>
        <name>deamido-NAD(+)</name>
        <dbReference type="ChEBI" id="CHEBI:58437"/>
        <note>ligand shared between two neighboring subunits</note>
    </ligand>
</feature>
<proteinExistence type="inferred from homology"/>
<dbReference type="InterPro" id="IPR014729">
    <property type="entry name" value="Rossmann-like_a/b/a_fold"/>
</dbReference>
<comment type="caution">
    <text evidence="7">Lacks conserved residue(s) required for the propagation of feature annotation.</text>
</comment>
<dbReference type="HAMAP" id="MF_02090">
    <property type="entry name" value="NadE_glutamine_dep"/>
    <property type="match status" value="1"/>
</dbReference>
<evidence type="ECO:0000256" key="5">
    <source>
        <dbReference type="ARBA" id="ARBA00022840"/>
    </source>
</evidence>
<dbReference type="CDD" id="cd00553">
    <property type="entry name" value="NAD_synthase"/>
    <property type="match status" value="1"/>
</dbReference>
<feature type="binding site" evidence="7">
    <location>
        <position position="498"/>
    </location>
    <ligand>
        <name>deamido-NAD(+)</name>
        <dbReference type="ChEBI" id="CHEBI:58437"/>
        <note>ligand shared between two neighboring subunits</note>
    </ligand>
</feature>
<evidence type="ECO:0000256" key="4">
    <source>
        <dbReference type="ARBA" id="ARBA00022741"/>
    </source>
</evidence>
<dbReference type="InterPro" id="IPR014445">
    <property type="entry name" value="Gln-dep_NAD_synthase"/>
</dbReference>
<keyword evidence="3 7" id="KW-0436">Ligase</keyword>
<dbReference type="SUPFAM" id="SSF56317">
    <property type="entry name" value="Carbon-nitrogen hydrolase"/>
    <property type="match status" value="1"/>
</dbReference>
<accession>A0A2P8FYE6</accession>
<dbReference type="NCBIfam" id="TIGR00552">
    <property type="entry name" value="nadE"/>
    <property type="match status" value="1"/>
</dbReference>
<dbReference type="EMBL" id="PYAS01000009">
    <property type="protein sequence ID" value="PSL26752.1"/>
    <property type="molecule type" value="Genomic_DNA"/>
</dbReference>
<feature type="binding site" evidence="7">
    <location>
        <position position="493"/>
    </location>
    <ligand>
        <name>ATP</name>
        <dbReference type="ChEBI" id="CHEBI:30616"/>
    </ligand>
</feature>
<dbReference type="GO" id="GO:0009435">
    <property type="term" value="P:NAD+ biosynthetic process"/>
    <property type="evidence" value="ECO:0007669"/>
    <property type="project" value="UniProtKB-UniRule"/>
</dbReference>
<feature type="active site" description="For glutaminase activity" evidence="7">
    <location>
        <position position="111"/>
    </location>
</feature>
<dbReference type="GO" id="GO:0004359">
    <property type="term" value="F:glutaminase activity"/>
    <property type="evidence" value="ECO:0007669"/>
    <property type="project" value="InterPro"/>
</dbReference>
<comment type="function">
    <text evidence="7">Catalyzes the ATP-dependent amidation of deamido-NAD to form NAD. Uses L-glutamine as a nitrogen source.</text>
</comment>
<feature type="binding site" evidence="7">
    <location>
        <position position="631"/>
    </location>
    <ligand>
        <name>deamido-NAD(+)</name>
        <dbReference type="ChEBI" id="CHEBI:58437"/>
        <note>ligand shared between two neighboring subunits</note>
    </ligand>
</feature>
<dbReference type="UniPathway" id="UPA00253">
    <property type="reaction ID" value="UER00334"/>
</dbReference>
<reference evidence="11 12" key="1">
    <citation type="submission" date="2018-03" db="EMBL/GenBank/DDBJ databases">
        <title>Genomic Encyclopedia of Archaeal and Bacterial Type Strains, Phase II (KMG-II): from individual species to whole genera.</title>
        <authorList>
            <person name="Goeker M."/>
        </authorList>
    </citation>
    <scope>NUCLEOTIDE SEQUENCE [LARGE SCALE GENOMIC DNA]</scope>
    <source>
        <strain evidence="11 12">DSM 29057</strain>
    </source>
</reference>
<sequence length="686" mass="76975">MPLIKVASGVVNQTPMAWEANTRNIVDAIREARKQDVSLLCLPELCISGYGCDDYFFAPDMVEQAQHCLLEIAEETAGMIVAVGLPLRHNGSLYNAACLISNKQIAGFYCKQNLANNGIHYEARWFRPWQPGVVESIEVNQMFYPIGDLIFDVASGPIMGGSHGVKIAFEICEDGWVANRPARRHYERGVDIILNPSASHFAFNKFMVRERLVVDASRSFSCSYIYTNLLGNEAGRAVYDGDAMIASNGDLLASSPRFSYEDYVITTAVIDTEYTRLSQVQSKIAIPAKERTWRIPARFDFPDIEPVLPQLPDIEPFEKGGALKEEEFARAECLALFDYLRKSRSNGFTISLSGGADSCACTALCGLMIRLADESIGMDRFKQKLSYIKDIQSAKTEEDLAKVLIHNIYQGTENSSSDTLESAQSLAESIGSTFYNVNINGLVETYKGLIESQIGRKLTWEQDDIALQNIQARVRAPGVWLLTNLSNHLLLATSNRSEAAVGYATMDGDTSGSISPLAGIDKHYLRQWLRWLETVGCEVKGKHIRIEGLKKVNSLQPTAELRPLAQTQTDEADLMPYEFLNDLEGLAIRDKKSPLESYKNLYVRYKGVYSVEQLLGWTERFFKLWSRNQWKRERYAPSFHLDDRNLDPRSWCRFPILSGGFEKELAALRAYVNGAAVQNGRKRIGF</sequence>
<dbReference type="InterPro" id="IPR022310">
    <property type="entry name" value="NAD/GMP_synthase"/>
</dbReference>
<dbReference type="SUPFAM" id="SSF52402">
    <property type="entry name" value="Adenine nucleotide alpha hydrolases-like"/>
    <property type="match status" value="1"/>
</dbReference>
<dbReference type="Proteomes" id="UP000241964">
    <property type="component" value="Unassembled WGS sequence"/>
</dbReference>
<feature type="active site" description="Nucleophile; for glutaminase activity" evidence="7">
    <location>
        <position position="172"/>
    </location>
</feature>
<evidence type="ECO:0000256" key="2">
    <source>
        <dbReference type="ARBA" id="ARBA00007145"/>
    </source>
</evidence>
<dbReference type="InterPro" id="IPR003010">
    <property type="entry name" value="C-N_Hydrolase"/>
</dbReference>
<evidence type="ECO:0000259" key="10">
    <source>
        <dbReference type="PROSITE" id="PS50263"/>
    </source>
</evidence>
<dbReference type="CDD" id="cd07570">
    <property type="entry name" value="GAT_Gln-NAD-synth"/>
    <property type="match status" value="1"/>
</dbReference>
<evidence type="ECO:0000256" key="9">
    <source>
        <dbReference type="RuleBase" id="RU003811"/>
    </source>
</evidence>
<evidence type="ECO:0000256" key="6">
    <source>
        <dbReference type="ARBA" id="ARBA00023027"/>
    </source>
</evidence>
<dbReference type="PANTHER" id="PTHR23090:SF9">
    <property type="entry name" value="GLUTAMINE-DEPENDENT NAD(+) SYNTHETASE"/>
    <property type="match status" value="1"/>
</dbReference>
<dbReference type="OrthoDB" id="9803818at2"/>
<evidence type="ECO:0000313" key="12">
    <source>
        <dbReference type="Proteomes" id="UP000241964"/>
    </source>
</evidence>
<dbReference type="PIRSF" id="PIRSF006630">
    <property type="entry name" value="NADS_GAT"/>
    <property type="match status" value="1"/>
</dbReference>
<feature type="binding site" evidence="7">
    <location>
        <position position="199"/>
    </location>
    <ligand>
        <name>L-glutamine</name>
        <dbReference type="ChEBI" id="CHEBI:58359"/>
    </ligand>
</feature>
<feature type="domain" description="CN hydrolase" evidence="10">
    <location>
        <begin position="4"/>
        <end position="272"/>
    </location>
</feature>
<dbReference type="AlphaFoldDB" id="A0A2P8FYE6"/>
<comment type="similarity">
    <text evidence="9">Belongs to the NAD synthetase family.</text>
</comment>
<dbReference type="PANTHER" id="PTHR23090">
    <property type="entry name" value="NH 3 /GLUTAMINE-DEPENDENT NAD + SYNTHETASE"/>
    <property type="match status" value="1"/>
</dbReference>
<dbReference type="GO" id="GO:0008795">
    <property type="term" value="F:NAD+ synthase activity"/>
    <property type="evidence" value="ECO:0007669"/>
    <property type="project" value="UniProtKB-UniRule"/>
</dbReference>
<feature type="active site" description="Proton acceptor; for glutaminase activity" evidence="7">
    <location>
        <position position="44"/>
    </location>
</feature>
<feature type="binding site" evidence="7">
    <location>
        <position position="205"/>
    </location>
    <ligand>
        <name>L-glutamine</name>
        <dbReference type="ChEBI" id="CHEBI:58359"/>
    </ligand>
</feature>
<evidence type="ECO:0000313" key="11">
    <source>
        <dbReference type="EMBL" id="PSL26752.1"/>
    </source>
</evidence>
<comment type="catalytic activity">
    <reaction evidence="7 8">
        <text>deamido-NAD(+) + L-glutamine + ATP + H2O = L-glutamate + AMP + diphosphate + NAD(+) + H(+)</text>
        <dbReference type="Rhea" id="RHEA:24384"/>
        <dbReference type="ChEBI" id="CHEBI:15377"/>
        <dbReference type="ChEBI" id="CHEBI:15378"/>
        <dbReference type="ChEBI" id="CHEBI:29985"/>
        <dbReference type="ChEBI" id="CHEBI:30616"/>
        <dbReference type="ChEBI" id="CHEBI:33019"/>
        <dbReference type="ChEBI" id="CHEBI:57540"/>
        <dbReference type="ChEBI" id="CHEBI:58359"/>
        <dbReference type="ChEBI" id="CHEBI:58437"/>
        <dbReference type="ChEBI" id="CHEBI:456215"/>
        <dbReference type="EC" id="6.3.5.1"/>
    </reaction>
</comment>
<evidence type="ECO:0000256" key="7">
    <source>
        <dbReference type="HAMAP-Rule" id="MF_02090"/>
    </source>
</evidence>
<dbReference type="Gene3D" id="3.40.50.620">
    <property type="entry name" value="HUPs"/>
    <property type="match status" value="1"/>
</dbReference>
<dbReference type="Pfam" id="PF02540">
    <property type="entry name" value="NAD_synthase"/>
    <property type="match status" value="1"/>
</dbReference>
<name>A0A2P8FYE6_9BACT</name>
<gene>
    <name evidence="7" type="primary">nadE</name>
    <name evidence="11" type="ORF">CLV60_109244</name>
</gene>
<dbReference type="InterPro" id="IPR036526">
    <property type="entry name" value="C-N_Hydrolase_sf"/>
</dbReference>
<evidence type="ECO:0000256" key="3">
    <source>
        <dbReference type="ARBA" id="ARBA00022598"/>
    </source>
</evidence>
<comment type="pathway">
    <text evidence="1 7 8">Cofactor biosynthesis; NAD(+) biosynthesis; NAD(+) from deamido-NAD(+) (L-Gln route): step 1/1.</text>
</comment>
<evidence type="ECO:0000256" key="1">
    <source>
        <dbReference type="ARBA" id="ARBA00005188"/>
    </source>
</evidence>
<dbReference type="PROSITE" id="PS50263">
    <property type="entry name" value="CN_HYDROLASE"/>
    <property type="match status" value="1"/>
</dbReference>
<keyword evidence="12" id="KW-1185">Reference proteome</keyword>
<evidence type="ECO:0000256" key="8">
    <source>
        <dbReference type="PIRNR" id="PIRNR006630"/>
    </source>
</evidence>
<dbReference type="RefSeq" id="WP_106597089.1">
    <property type="nucleotide sequence ID" value="NZ_PYAS01000009.1"/>
</dbReference>
<organism evidence="11 12">
    <name type="scientific">Dyadobacter jiangsuensis</name>
    <dbReference type="NCBI Taxonomy" id="1591085"/>
    <lineage>
        <taxon>Bacteria</taxon>
        <taxon>Pseudomonadati</taxon>
        <taxon>Bacteroidota</taxon>
        <taxon>Cytophagia</taxon>
        <taxon>Cytophagales</taxon>
        <taxon>Spirosomataceae</taxon>
        <taxon>Dyadobacter</taxon>
    </lineage>
</organism>
<comment type="similarity">
    <text evidence="2 7 8">In the C-terminal section; belongs to the NAD synthetase family.</text>
</comment>
<keyword evidence="6 7" id="KW-0520">NAD</keyword>
<comment type="caution">
    <text evidence="11">The sequence shown here is derived from an EMBL/GenBank/DDBJ whole genome shotgun (WGS) entry which is preliminary data.</text>
</comment>
<dbReference type="Gene3D" id="3.60.110.10">
    <property type="entry name" value="Carbon-nitrogen hydrolase"/>
    <property type="match status" value="1"/>
</dbReference>
<dbReference type="EC" id="6.3.5.1" evidence="7 8"/>
<dbReference type="GO" id="GO:0003952">
    <property type="term" value="F:NAD+ synthase (glutamine-hydrolyzing) activity"/>
    <property type="evidence" value="ECO:0007669"/>
    <property type="project" value="UniProtKB-UniRule"/>
</dbReference>
<dbReference type="GO" id="GO:0005737">
    <property type="term" value="C:cytoplasm"/>
    <property type="evidence" value="ECO:0007669"/>
    <property type="project" value="InterPro"/>
</dbReference>
<dbReference type="Pfam" id="PF00795">
    <property type="entry name" value="CN_hydrolase"/>
    <property type="match status" value="1"/>
</dbReference>